<dbReference type="GO" id="GO:0005975">
    <property type="term" value="P:carbohydrate metabolic process"/>
    <property type="evidence" value="ECO:0007669"/>
    <property type="project" value="InterPro"/>
</dbReference>
<dbReference type="Pfam" id="PF07221">
    <property type="entry name" value="GlcNAc_2-epim"/>
    <property type="match status" value="1"/>
</dbReference>
<organism evidence="3 4">
    <name type="scientific">Acidisoma cellulosilyticum</name>
    <dbReference type="NCBI Taxonomy" id="2802395"/>
    <lineage>
        <taxon>Bacteria</taxon>
        <taxon>Pseudomonadati</taxon>
        <taxon>Pseudomonadota</taxon>
        <taxon>Alphaproteobacteria</taxon>
        <taxon>Acetobacterales</taxon>
        <taxon>Acidocellaceae</taxon>
        <taxon>Acidisoma</taxon>
    </lineage>
</organism>
<comment type="caution">
    <text evidence="3">The sequence shown here is derived from an EMBL/GenBank/DDBJ whole genome shotgun (WGS) entry which is preliminary data.</text>
</comment>
<keyword evidence="2" id="KW-0413">Isomerase</keyword>
<sequence length="372" mass="41792">MRETAWPFWLAHGIDREDDGRAIGFHEFLSLDDLRCVADYRRLRVVTRQTFVFSEALAAGMTEAEEAVTLGLHYLRTHAFDAAGGYHWRFDLDGRVMDPKRDLYDHAFVLLALSTAMKVRPDPVLRAEALALDDYLHRAFPHPAGGYGESLPASLPRRQNPHMHLLEACLAASEAFEDSPFLDRADGIVTLFLTRMFHAEEGALAEYFDDGLVAHREHGRFAVEPGHHSEWVWLLDWYAHRCAVIGRPVRSAVATAIRQLNDFVDRFGIHPTTGGLVDVLSSDGSLVSGSQRLWPQTERLKAEILRPDATETRILKAFAVLRDYITPAPRGLWMEQREADGSFSPTPAPASSLYHLTSAYTVAARTLRSFVT</sequence>
<evidence type="ECO:0000313" key="4">
    <source>
        <dbReference type="Proteomes" id="UP000721844"/>
    </source>
</evidence>
<dbReference type="GO" id="GO:0016853">
    <property type="term" value="F:isomerase activity"/>
    <property type="evidence" value="ECO:0007669"/>
    <property type="project" value="UniProtKB-KW"/>
</dbReference>
<evidence type="ECO:0000256" key="2">
    <source>
        <dbReference type="ARBA" id="ARBA00023235"/>
    </source>
</evidence>
<evidence type="ECO:0000256" key="1">
    <source>
        <dbReference type="ARBA" id="ARBA00008558"/>
    </source>
</evidence>
<keyword evidence="4" id="KW-1185">Reference proteome</keyword>
<gene>
    <name evidence="3" type="ORF">ACELLULO517_10755</name>
</gene>
<dbReference type="EMBL" id="JAESVA010000003">
    <property type="protein sequence ID" value="MCB8880712.1"/>
    <property type="molecule type" value="Genomic_DNA"/>
</dbReference>
<dbReference type="InterPro" id="IPR012341">
    <property type="entry name" value="6hp_glycosidase-like_sf"/>
</dbReference>
<dbReference type="InterPro" id="IPR010819">
    <property type="entry name" value="AGE/CE"/>
</dbReference>
<reference evidence="3 4" key="1">
    <citation type="journal article" date="2021" name="Microorganisms">
        <title>Acidisoma silvae sp. nov. and Acidisomacellulosilytica sp. nov., Two Acidophilic Bacteria Isolated from Decaying Wood, Hydrolyzing Cellulose and Producing Poly-3-hydroxybutyrate.</title>
        <authorList>
            <person name="Mieszkin S."/>
            <person name="Pouder E."/>
            <person name="Uroz S."/>
            <person name="Simon-Colin C."/>
            <person name="Alain K."/>
        </authorList>
    </citation>
    <scope>NUCLEOTIDE SEQUENCE [LARGE SCALE GENOMIC DNA]</scope>
    <source>
        <strain evidence="3 4">HW T5.17</strain>
    </source>
</reference>
<dbReference type="SUPFAM" id="SSF48208">
    <property type="entry name" value="Six-hairpin glycosidases"/>
    <property type="match status" value="1"/>
</dbReference>
<evidence type="ECO:0000313" key="3">
    <source>
        <dbReference type="EMBL" id="MCB8880712.1"/>
    </source>
</evidence>
<comment type="similarity">
    <text evidence="1">Belongs to the N-acylglucosamine 2-epimerase family.</text>
</comment>
<accession>A0A964E3Y4</accession>
<dbReference type="InterPro" id="IPR008928">
    <property type="entry name" value="6-hairpin_glycosidase_sf"/>
</dbReference>
<dbReference type="PANTHER" id="PTHR15108">
    <property type="entry name" value="N-ACYLGLUCOSAMINE-2-EPIMERASE"/>
    <property type="match status" value="1"/>
</dbReference>
<proteinExistence type="inferred from homology"/>
<name>A0A964E3Y4_9PROT</name>
<dbReference type="AlphaFoldDB" id="A0A964E3Y4"/>
<protein>
    <submittedName>
        <fullName evidence="3">AGE family epimerase/isomerase</fullName>
    </submittedName>
</protein>
<dbReference type="Proteomes" id="UP000721844">
    <property type="component" value="Unassembled WGS sequence"/>
</dbReference>
<dbReference type="Gene3D" id="1.50.10.10">
    <property type="match status" value="1"/>
</dbReference>